<evidence type="ECO:0000256" key="10">
    <source>
        <dbReference type="ARBA" id="ARBA00023277"/>
    </source>
</evidence>
<evidence type="ECO:0000256" key="8">
    <source>
        <dbReference type="ARBA" id="ARBA00023136"/>
    </source>
</evidence>
<keyword evidence="10" id="KW-0119">Carbohydrate metabolism</keyword>
<dbReference type="GO" id="GO:0018146">
    <property type="term" value="P:keratan sulfate proteoglycan biosynthetic process"/>
    <property type="evidence" value="ECO:0007669"/>
    <property type="project" value="TreeGrafter"/>
</dbReference>
<dbReference type="PANTHER" id="PTHR10704:SF4">
    <property type="entry name" value="CARBOHYDRATE SULFOTRANSFERASE 6"/>
    <property type="match status" value="1"/>
</dbReference>
<evidence type="ECO:0000313" key="14">
    <source>
        <dbReference type="Proteomes" id="UP000299084"/>
    </source>
</evidence>
<dbReference type="InterPro" id="IPR000863">
    <property type="entry name" value="Sulfotransferase_dom"/>
</dbReference>
<dbReference type="EMBL" id="JWIN03000009">
    <property type="protein sequence ID" value="KAB1273119.1"/>
    <property type="molecule type" value="Genomic_DNA"/>
</dbReference>
<evidence type="ECO:0000256" key="2">
    <source>
        <dbReference type="ARBA" id="ARBA00005530"/>
    </source>
</evidence>
<dbReference type="SUPFAM" id="SSF52540">
    <property type="entry name" value="P-loop containing nucleoside triphosphate hydrolases"/>
    <property type="match status" value="1"/>
</dbReference>
<evidence type="ECO:0000313" key="13">
    <source>
        <dbReference type="EMBL" id="KAB1273119.1"/>
    </source>
</evidence>
<keyword evidence="9" id="KW-0325">Glycoprotein</keyword>
<dbReference type="GO" id="GO:0000139">
    <property type="term" value="C:Golgi membrane"/>
    <property type="evidence" value="ECO:0007669"/>
    <property type="project" value="UniProtKB-SubCell"/>
</dbReference>
<keyword evidence="14" id="KW-1185">Reference proteome</keyword>
<dbReference type="PANTHER" id="PTHR10704">
    <property type="entry name" value="CARBOHYDRATE SULFOTRANSFERASE"/>
    <property type="match status" value="1"/>
</dbReference>
<comment type="subcellular location">
    <subcellularLocation>
        <location evidence="1">Golgi apparatus membrane</location>
        <topology evidence="1">Single-pass type II membrane protein</topology>
    </subcellularLocation>
</comment>
<evidence type="ECO:0000256" key="7">
    <source>
        <dbReference type="ARBA" id="ARBA00023034"/>
    </source>
</evidence>
<evidence type="ECO:0000256" key="5">
    <source>
        <dbReference type="ARBA" id="ARBA00022968"/>
    </source>
</evidence>
<keyword evidence="7" id="KW-0333">Golgi apparatus</keyword>
<evidence type="ECO:0000256" key="9">
    <source>
        <dbReference type="ARBA" id="ARBA00023180"/>
    </source>
</evidence>
<keyword evidence="8 11" id="KW-0472">Membrane</keyword>
<evidence type="ECO:0000256" key="1">
    <source>
        <dbReference type="ARBA" id="ARBA00004323"/>
    </source>
</evidence>
<dbReference type="GO" id="GO:0006044">
    <property type="term" value="P:N-acetylglucosamine metabolic process"/>
    <property type="evidence" value="ECO:0007669"/>
    <property type="project" value="TreeGrafter"/>
</dbReference>
<sequence>MLMALYELFSHPVERGYRAGLCSKAAFFLLLVAALTYISPLLVAFRSHGFWLKRSSYAEQPTVRFQHQVLLVALLGPEHGGFLAWSTFPAFNRLQGSHLRVPLVSSLDSYGSSLMATILSGKLWIFAFPSKPKDPGAMDPLQRVNLTLSSESSQTREEDRNQDGKMDMLHFKLELPLQSTEHVLGVQLILTFSYQLHRMSTFVMQSMAFLQSSFAVPGSQLYVNGDLRLQQKQPLSYGGLDTRYNVSVINGTSPFARDYDLTHIVAAYQERNVTTILTDTNPIWLVGRAAEAPFVINAVIRYPVEVISYPFCGEKPPDISHGFVIQVGSSPSSPGQQIRAGGMWLRRVSGTAVTALLLAQTGLLLFLVSRPRSPSPAGGEERVHVLVLSSWRSGSSFVGQLFSQHPDVFYLMEPAWHVWSALSHGSAVALHMAVRDLVRSVFLCDMDVFDAYLPWRRNLSDLFQWAESRALCSPPACSAFPRGAISSEAVCKPLCARRPFGLAQEACRSYSHVVLKEVRFFNLQVLYPLLSDPALNLRIVHLVRDPRAVLRSREQTAKALARDNGIVLGTNGKWVEADPDLRVVREVCRSHVRIAEAATRKPPPSLRGRYRLVRFEDLARAPLPEIRALYAFAGLSLTPQLEAWIHNITHGVGPGARREAFKTTSRDALNVSQAWRHALPFTKIRRVQELCAGALQLLGYRPVFSENEQRDLTLDLVLPRGPSSFSWASSTTAEHP</sequence>
<evidence type="ECO:0000259" key="12">
    <source>
        <dbReference type="Pfam" id="PF00685"/>
    </source>
</evidence>
<dbReference type="Pfam" id="PF00685">
    <property type="entry name" value="Sulfotransfer_1"/>
    <property type="match status" value="1"/>
</dbReference>
<gene>
    <name evidence="13" type="ORF">Cadr_000011123</name>
</gene>
<dbReference type="Pfam" id="PF10149">
    <property type="entry name" value="TM231"/>
    <property type="match status" value="2"/>
</dbReference>
<dbReference type="InterPro" id="IPR019306">
    <property type="entry name" value="TMEM231"/>
</dbReference>
<proteinExistence type="inferred from homology"/>
<protein>
    <submittedName>
        <fullName evidence="13">Carbohydrate sulfotransferase 6</fullName>
    </submittedName>
</protein>
<name>A0A5N4DPV5_CAMDR</name>
<keyword evidence="4 11" id="KW-0812">Transmembrane</keyword>
<dbReference type="STRING" id="9838.ENSCDRP00005021195"/>
<dbReference type="GO" id="GO:0006790">
    <property type="term" value="P:sulfur compound metabolic process"/>
    <property type="evidence" value="ECO:0007669"/>
    <property type="project" value="TreeGrafter"/>
</dbReference>
<dbReference type="Gene3D" id="3.40.50.300">
    <property type="entry name" value="P-loop containing nucleotide triphosphate hydrolases"/>
    <property type="match status" value="1"/>
</dbReference>
<dbReference type="AlphaFoldDB" id="A0A5N4DPV5"/>
<accession>A0A5N4DPV5</accession>
<dbReference type="InterPro" id="IPR051135">
    <property type="entry name" value="Gal/GlcNAc/GalNAc_ST"/>
</dbReference>
<reference evidence="13 14" key="1">
    <citation type="journal article" date="2019" name="Mol. Ecol. Resour.">
        <title>Improving Illumina assemblies with Hi-C and long reads: an example with the North African dromedary.</title>
        <authorList>
            <person name="Elbers J.P."/>
            <person name="Rogers M.F."/>
            <person name="Perelman P.L."/>
            <person name="Proskuryakova A.A."/>
            <person name="Serdyukova N.A."/>
            <person name="Johnson W.E."/>
            <person name="Horin P."/>
            <person name="Corander J."/>
            <person name="Murphy D."/>
            <person name="Burger P.A."/>
        </authorList>
    </citation>
    <scope>NUCLEOTIDE SEQUENCE [LARGE SCALE GENOMIC DNA]</scope>
    <source>
        <strain evidence="13">Drom800</strain>
        <tissue evidence="13">Blood</tissue>
    </source>
</reference>
<comment type="similarity">
    <text evidence="2">Belongs to the sulfotransferase 1 family. Gal/GlcNAc/GalNAc subfamily.</text>
</comment>
<dbReference type="FunFam" id="3.40.50.300:FF:000703">
    <property type="entry name" value="Sulfotransferase"/>
    <property type="match status" value="1"/>
</dbReference>
<dbReference type="InterPro" id="IPR027417">
    <property type="entry name" value="P-loop_NTPase"/>
</dbReference>
<dbReference type="GO" id="GO:0001517">
    <property type="term" value="F:N-acetylglucosamine 6-O-sulfotransferase activity"/>
    <property type="evidence" value="ECO:0007669"/>
    <property type="project" value="UniProtKB-ARBA"/>
</dbReference>
<evidence type="ECO:0000256" key="11">
    <source>
        <dbReference type="SAM" id="Phobius"/>
    </source>
</evidence>
<feature type="transmembrane region" description="Helical" evidence="11">
    <location>
        <begin position="25"/>
        <end position="45"/>
    </location>
</feature>
<keyword evidence="6 11" id="KW-1133">Transmembrane helix</keyword>
<organism evidence="13 14">
    <name type="scientific">Camelus dromedarius</name>
    <name type="common">Dromedary</name>
    <name type="synonym">Arabian camel</name>
    <dbReference type="NCBI Taxonomy" id="9838"/>
    <lineage>
        <taxon>Eukaryota</taxon>
        <taxon>Metazoa</taxon>
        <taxon>Chordata</taxon>
        <taxon>Craniata</taxon>
        <taxon>Vertebrata</taxon>
        <taxon>Euteleostomi</taxon>
        <taxon>Mammalia</taxon>
        <taxon>Eutheria</taxon>
        <taxon>Laurasiatheria</taxon>
        <taxon>Artiodactyla</taxon>
        <taxon>Tylopoda</taxon>
        <taxon>Camelidae</taxon>
        <taxon>Camelus</taxon>
    </lineage>
</organism>
<evidence type="ECO:0000256" key="4">
    <source>
        <dbReference type="ARBA" id="ARBA00022692"/>
    </source>
</evidence>
<dbReference type="Proteomes" id="UP000299084">
    <property type="component" value="Unassembled WGS sequence"/>
</dbReference>
<keyword evidence="3 13" id="KW-0808">Transferase</keyword>
<keyword evidence="5" id="KW-0735">Signal-anchor</keyword>
<feature type="domain" description="Sulfotransferase" evidence="12">
    <location>
        <begin position="384"/>
        <end position="691"/>
    </location>
</feature>
<comment type="caution">
    <text evidence="13">The sequence shown here is derived from an EMBL/GenBank/DDBJ whole genome shotgun (WGS) entry which is preliminary data.</text>
</comment>
<evidence type="ECO:0000256" key="6">
    <source>
        <dbReference type="ARBA" id="ARBA00022989"/>
    </source>
</evidence>
<evidence type="ECO:0000256" key="3">
    <source>
        <dbReference type="ARBA" id="ARBA00022679"/>
    </source>
</evidence>